<reference evidence="2" key="2">
    <citation type="submission" date="2016-02" db="EMBL/GenBank/DDBJ databases">
        <title>Genome sequencing of Aspergillus luchuensis NBRC 4314.</title>
        <authorList>
            <person name="Yamada O."/>
        </authorList>
    </citation>
    <scope>NUCLEOTIDE SEQUENCE [LARGE SCALE GENOMIC DNA]</scope>
    <source>
        <strain evidence="2">RIB 2604</strain>
    </source>
</reference>
<comment type="caution">
    <text evidence="1">The sequence shown here is derived from an EMBL/GenBank/DDBJ whole genome shotgun (WGS) entry which is preliminary data.</text>
</comment>
<dbReference type="AlphaFoldDB" id="A0A146F1U7"/>
<accession>A0A146F1U7</accession>
<sequence>MLKTERNDTAAYSDMMAYEAIFHHSSHRGYRTE</sequence>
<name>A0A146F1U7_ASPKA</name>
<proteinExistence type="predicted"/>
<protein>
    <submittedName>
        <fullName evidence="1">Tripeptidyl peptidase A</fullName>
    </submittedName>
</protein>
<reference evidence="1 2" key="1">
    <citation type="journal article" date="2016" name="DNA Res.">
        <title>Genome sequence of Aspergillus luchuensis NBRC 4314.</title>
        <authorList>
            <person name="Yamada O."/>
            <person name="Machida M."/>
            <person name="Hosoyama A."/>
            <person name="Goto M."/>
            <person name="Takahashi T."/>
            <person name="Futagami T."/>
            <person name="Yamagata Y."/>
            <person name="Takeuchi M."/>
            <person name="Kobayashi T."/>
            <person name="Koike H."/>
            <person name="Abe K."/>
            <person name="Asai K."/>
            <person name="Arita M."/>
            <person name="Fujita N."/>
            <person name="Fukuda K."/>
            <person name="Higa K."/>
            <person name="Horikawa H."/>
            <person name="Ishikawa T."/>
            <person name="Jinno K."/>
            <person name="Kato Y."/>
            <person name="Kirimura K."/>
            <person name="Mizutani O."/>
            <person name="Nakasone K."/>
            <person name="Sano M."/>
            <person name="Shiraishi Y."/>
            <person name="Tsukahara M."/>
            <person name="Gomi K."/>
        </authorList>
    </citation>
    <scope>NUCLEOTIDE SEQUENCE [LARGE SCALE GENOMIC DNA]</scope>
    <source>
        <strain evidence="1 2">RIB 2604</strain>
    </source>
</reference>
<organism evidence="1 2">
    <name type="scientific">Aspergillus kawachii</name>
    <name type="common">White koji mold</name>
    <name type="synonym">Aspergillus awamori var. kawachi</name>
    <dbReference type="NCBI Taxonomy" id="1069201"/>
    <lineage>
        <taxon>Eukaryota</taxon>
        <taxon>Fungi</taxon>
        <taxon>Dikarya</taxon>
        <taxon>Ascomycota</taxon>
        <taxon>Pezizomycotina</taxon>
        <taxon>Eurotiomycetes</taxon>
        <taxon>Eurotiomycetidae</taxon>
        <taxon>Eurotiales</taxon>
        <taxon>Aspergillaceae</taxon>
        <taxon>Aspergillus</taxon>
        <taxon>Aspergillus subgen. Circumdati</taxon>
    </lineage>
</organism>
<gene>
    <name evidence="1" type="ORF">RIB2604_00607480</name>
</gene>
<dbReference type="Proteomes" id="UP000075230">
    <property type="component" value="Unassembled WGS sequence"/>
</dbReference>
<dbReference type="EMBL" id="BCWF01000006">
    <property type="protein sequence ID" value="GAT20158.1"/>
    <property type="molecule type" value="Genomic_DNA"/>
</dbReference>
<evidence type="ECO:0000313" key="1">
    <source>
        <dbReference type="EMBL" id="GAT20158.1"/>
    </source>
</evidence>
<evidence type="ECO:0000313" key="2">
    <source>
        <dbReference type="Proteomes" id="UP000075230"/>
    </source>
</evidence>